<accession>A0A848IEG8</accession>
<reference evidence="2 3" key="1">
    <citation type="submission" date="2020-04" db="EMBL/GenBank/DDBJ databases">
        <title>Paraburkholderia sp. RP-4-7 isolated from soil.</title>
        <authorList>
            <person name="Dahal R.H."/>
        </authorList>
    </citation>
    <scope>NUCLEOTIDE SEQUENCE [LARGE SCALE GENOMIC DNA]</scope>
    <source>
        <strain evidence="2 3">RP-4-7</strain>
    </source>
</reference>
<evidence type="ECO:0000313" key="2">
    <source>
        <dbReference type="EMBL" id="NML99759.1"/>
    </source>
</evidence>
<dbReference type="RefSeq" id="WP_169486722.1">
    <property type="nucleotide sequence ID" value="NZ_JABBGJ010000017.1"/>
</dbReference>
<evidence type="ECO:0000256" key="1">
    <source>
        <dbReference type="SAM" id="SignalP"/>
    </source>
</evidence>
<dbReference type="AlphaFoldDB" id="A0A848IEG8"/>
<keyword evidence="1" id="KW-0732">Signal</keyword>
<feature type="chain" id="PRO_5032374266" evidence="1">
    <location>
        <begin position="37"/>
        <end position="199"/>
    </location>
</feature>
<name>A0A848IEG8_9BURK</name>
<organism evidence="2 3">
    <name type="scientific">Paraburkholderia polaris</name>
    <dbReference type="NCBI Taxonomy" id="2728848"/>
    <lineage>
        <taxon>Bacteria</taxon>
        <taxon>Pseudomonadati</taxon>
        <taxon>Pseudomonadota</taxon>
        <taxon>Betaproteobacteria</taxon>
        <taxon>Burkholderiales</taxon>
        <taxon>Burkholderiaceae</taxon>
        <taxon>Paraburkholderia</taxon>
    </lineage>
</organism>
<proteinExistence type="predicted"/>
<gene>
    <name evidence="2" type="ORF">HHL24_17685</name>
</gene>
<protein>
    <submittedName>
        <fullName evidence="2">DUF1566 domain-containing protein</fullName>
    </submittedName>
</protein>
<dbReference type="EMBL" id="JABBGJ010000017">
    <property type="protein sequence ID" value="NML99759.1"/>
    <property type="molecule type" value="Genomic_DNA"/>
</dbReference>
<evidence type="ECO:0000313" key="3">
    <source>
        <dbReference type="Proteomes" id="UP000544134"/>
    </source>
</evidence>
<keyword evidence="3" id="KW-1185">Reference proteome</keyword>
<feature type="signal peptide" evidence="1">
    <location>
        <begin position="1"/>
        <end position="36"/>
    </location>
</feature>
<sequence length="199" mass="21909">MTFASGKWNRRFVLLRTLLTVVPVLISGLSPASAQAAAMVATAEICMREGTYPMIGGGMTVFSSNKTCFSRPVTDTYPFPRPKKSAPDPFNGTRVARYDYHDALYHCAKRHMRLPTVDELKALFAYANTDNSTAAGSKYAIVAPKNDSRYPGGLYGWGGGTLYWSHTFAGTGFHKVVNLGNGRVSIYYDSYRSYVSCVR</sequence>
<comment type="caution">
    <text evidence="2">The sequence shown here is derived from an EMBL/GenBank/DDBJ whole genome shotgun (WGS) entry which is preliminary data.</text>
</comment>
<dbReference type="Proteomes" id="UP000544134">
    <property type="component" value="Unassembled WGS sequence"/>
</dbReference>